<name>A0ABP8YXH2_9MICO</name>
<evidence type="ECO:0000313" key="2">
    <source>
        <dbReference type="Proteomes" id="UP001500121"/>
    </source>
</evidence>
<comment type="caution">
    <text evidence="1">The sequence shown here is derived from an EMBL/GenBank/DDBJ whole genome shotgun (WGS) entry which is preliminary data.</text>
</comment>
<dbReference type="Gene3D" id="3.40.50.720">
    <property type="entry name" value="NAD(P)-binding Rossmann-like Domain"/>
    <property type="match status" value="1"/>
</dbReference>
<keyword evidence="2" id="KW-1185">Reference proteome</keyword>
<dbReference type="RefSeq" id="WP_345479800.1">
    <property type="nucleotide sequence ID" value="NZ_BAABLP010000002.1"/>
</dbReference>
<dbReference type="SUPFAM" id="SSF51735">
    <property type="entry name" value="NAD(P)-binding Rossmann-fold domains"/>
    <property type="match status" value="1"/>
</dbReference>
<sequence>MDTSHPTRGRFAFLIHPRTDPSEDLALVNPVLGLLPGRLVESAMRRLPLKPWVHATVTADDRSGEVLGEVIAVPLTPSMLLGDDRALVAKRIDAGIDLAVAHGATVLGLGALTAPATAGGAKLRRRTDIGVTNGNAYTAAVTAAAVERIAAGMSRPPVVALVGANGSVGTAVARLVGRSGVAQELVLVGRTPAALTALANDLDATWSTDMAACRRADLVVLMTSAAGAVLASEHLKLGATVLDDTQPRNTSPALATERPDVLLLDGGVVSTPGLHRVGYGMDLADTASFACLAESSLLALSGHRGHGTIGRPSLEQVDRVQSLADRFAHLGFDLAPPTSFGAPVQVPGWTDAATPATAVPDGAVA</sequence>
<dbReference type="EMBL" id="BAABLP010000002">
    <property type="protein sequence ID" value="GAA4740218.1"/>
    <property type="molecule type" value="Genomic_DNA"/>
</dbReference>
<proteinExistence type="predicted"/>
<reference evidence="2" key="1">
    <citation type="journal article" date="2019" name="Int. J. Syst. Evol. Microbiol.">
        <title>The Global Catalogue of Microorganisms (GCM) 10K type strain sequencing project: providing services to taxonomists for standard genome sequencing and annotation.</title>
        <authorList>
            <consortium name="The Broad Institute Genomics Platform"/>
            <consortium name="The Broad Institute Genome Sequencing Center for Infectious Disease"/>
            <person name="Wu L."/>
            <person name="Ma J."/>
        </authorList>
    </citation>
    <scope>NUCLEOTIDE SEQUENCE [LARGE SCALE GENOMIC DNA]</scope>
    <source>
        <strain evidence="2">JCM 19015</strain>
    </source>
</reference>
<organism evidence="1 2">
    <name type="scientific">Amnibacterium soli</name>
    <dbReference type="NCBI Taxonomy" id="1282736"/>
    <lineage>
        <taxon>Bacteria</taxon>
        <taxon>Bacillati</taxon>
        <taxon>Actinomycetota</taxon>
        <taxon>Actinomycetes</taxon>
        <taxon>Micrococcales</taxon>
        <taxon>Microbacteriaceae</taxon>
        <taxon>Amnibacterium</taxon>
    </lineage>
</organism>
<accession>A0ABP8YXH2</accession>
<evidence type="ECO:0000313" key="1">
    <source>
        <dbReference type="EMBL" id="GAA4740218.1"/>
    </source>
</evidence>
<evidence type="ECO:0008006" key="3">
    <source>
        <dbReference type="Google" id="ProtNLM"/>
    </source>
</evidence>
<gene>
    <name evidence="1" type="ORF">GCM10025783_08940</name>
</gene>
<dbReference type="Proteomes" id="UP001500121">
    <property type="component" value="Unassembled WGS sequence"/>
</dbReference>
<protein>
    <recommendedName>
        <fullName evidence="3">Semialdehyde dehydrogenase</fullName>
    </recommendedName>
</protein>
<dbReference type="InterPro" id="IPR036291">
    <property type="entry name" value="NAD(P)-bd_dom_sf"/>
</dbReference>